<proteinExistence type="predicted"/>
<organism evidence="1 2">
    <name type="scientific">Dendrobium nobile</name>
    <name type="common">Orchid</name>
    <dbReference type="NCBI Taxonomy" id="94219"/>
    <lineage>
        <taxon>Eukaryota</taxon>
        <taxon>Viridiplantae</taxon>
        <taxon>Streptophyta</taxon>
        <taxon>Embryophyta</taxon>
        <taxon>Tracheophyta</taxon>
        <taxon>Spermatophyta</taxon>
        <taxon>Magnoliopsida</taxon>
        <taxon>Liliopsida</taxon>
        <taxon>Asparagales</taxon>
        <taxon>Orchidaceae</taxon>
        <taxon>Epidendroideae</taxon>
        <taxon>Malaxideae</taxon>
        <taxon>Dendrobiinae</taxon>
        <taxon>Dendrobium</taxon>
    </lineage>
</organism>
<sequence>MTRSETLVQIETHHGNNSNYWIEIQRTALTRGAYKPMRKRIKNIKGRNKEERF</sequence>
<evidence type="ECO:0000313" key="2">
    <source>
        <dbReference type="Proteomes" id="UP000829196"/>
    </source>
</evidence>
<reference evidence="1" key="1">
    <citation type="journal article" date="2022" name="Front. Genet.">
        <title>Chromosome-Scale Assembly of the Dendrobium nobile Genome Provides Insights Into the Molecular Mechanism of the Biosynthesis of the Medicinal Active Ingredient of Dendrobium.</title>
        <authorList>
            <person name="Xu Q."/>
            <person name="Niu S.-C."/>
            <person name="Li K.-L."/>
            <person name="Zheng P.-J."/>
            <person name="Zhang X.-J."/>
            <person name="Jia Y."/>
            <person name="Liu Y."/>
            <person name="Niu Y.-X."/>
            <person name="Yu L.-H."/>
            <person name="Chen D.-F."/>
            <person name="Zhang G.-Q."/>
        </authorList>
    </citation>
    <scope>NUCLEOTIDE SEQUENCE</scope>
    <source>
        <tissue evidence="1">Leaf</tissue>
    </source>
</reference>
<name>A0A8T3BAN8_DENNO</name>
<keyword evidence="2" id="KW-1185">Reference proteome</keyword>
<accession>A0A8T3BAN8</accession>
<comment type="caution">
    <text evidence="1">The sequence shown here is derived from an EMBL/GenBank/DDBJ whole genome shotgun (WGS) entry which is preliminary data.</text>
</comment>
<dbReference type="EMBL" id="JAGYWB010000010">
    <property type="protein sequence ID" value="KAI0507486.1"/>
    <property type="molecule type" value="Genomic_DNA"/>
</dbReference>
<protein>
    <submittedName>
        <fullName evidence="1">Uncharacterized protein</fullName>
    </submittedName>
</protein>
<dbReference type="AlphaFoldDB" id="A0A8T3BAN8"/>
<gene>
    <name evidence="1" type="ORF">KFK09_013611</name>
</gene>
<evidence type="ECO:0000313" key="1">
    <source>
        <dbReference type="EMBL" id="KAI0507486.1"/>
    </source>
</evidence>
<dbReference type="Proteomes" id="UP000829196">
    <property type="component" value="Unassembled WGS sequence"/>
</dbReference>